<comment type="caution">
    <text evidence="4">The sequence shown here is derived from an EMBL/GenBank/DDBJ whole genome shotgun (WGS) entry which is preliminary data.</text>
</comment>
<dbReference type="InterPro" id="IPR001789">
    <property type="entry name" value="Sig_transdc_resp-reg_receiver"/>
</dbReference>
<dbReference type="CDD" id="cd17569">
    <property type="entry name" value="REC_HupR-like"/>
    <property type="match status" value="1"/>
</dbReference>
<dbReference type="InterPro" id="IPR011006">
    <property type="entry name" value="CheY-like_superfamily"/>
</dbReference>
<dbReference type="RefSeq" id="WP_168989046.1">
    <property type="nucleotide sequence ID" value="NZ_CAWPHM010000017.1"/>
</dbReference>
<keyword evidence="5" id="KW-1185">Reference proteome</keyword>
<accession>A0A972JBQ2</accession>
<dbReference type="PANTHER" id="PTHR44591">
    <property type="entry name" value="STRESS RESPONSE REGULATOR PROTEIN 1"/>
    <property type="match status" value="1"/>
</dbReference>
<dbReference type="EMBL" id="WTVM01000115">
    <property type="protein sequence ID" value="NMG04373.1"/>
    <property type="molecule type" value="Genomic_DNA"/>
</dbReference>
<feature type="domain" description="Response regulatory" evidence="3">
    <location>
        <begin position="1"/>
        <end position="115"/>
    </location>
</feature>
<proteinExistence type="predicted"/>
<dbReference type="SMART" id="SM00448">
    <property type="entry name" value="REC"/>
    <property type="match status" value="1"/>
</dbReference>
<evidence type="ECO:0000313" key="5">
    <source>
        <dbReference type="Proteomes" id="UP000599523"/>
    </source>
</evidence>
<evidence type="ECO:0000313" key="4">
    <source>
        <dbReference type="EMBL" id="NMG04373.1"/>
    </source>
</evidence>
<dbReference type="AlphaFoldDB" id="A0A972JBQ2"/>
<sequence length="143" mass="15678">MLIVDDEPAVLAMISLALEGEDYRVLTARSGREALEILASNDVQVVLTDERMPEMSGVELLSRIKASYPKTVRIVVSGQAHVDSVVEAINKGAIFKFFTKPWNEAQLRAQILEAFRHQEIVSGCLTSASVLARFQRSMGGGES</sequence>
<dbReference type="Pfam" id="PF00072">
    <property type="entry name" value="Response_reg"/>
    <property type="match status" value="1"/>
</dbReference>
<evidence type="ECO:0000259" key="3">
    <source>
        <dbReference type="PROSITE" id="PS50110"/>
    </source>
</evidence>
<reference evidence="4" key="1">
    <citation type="submission" date="2019-12" db="EMBL/GenBank/DDBJ databases">
        <title>Comparative genomics gives insights into the taxonomy of the Azoarcus-Aromatoleum group and reveals separate origins of nif in the plant-associated Azoarcus and non-plant-associated Aromatoleum sub-groups.</title>
        <authorList>
            <person name="Lafos M."/>
            <person name="Maluk M."/>
            <person name="Batista M."/>
            <person name="Junghare M."/>
            <person name="Carmona M."/>
            <person name="Faoro H."/>
            <person name="Cruz L.M."/>
            <person name="Battistoni F."/>
            <person name="De Souza E."/>
            <person name="Pedrosa F."/>
            <person name="Chen W.-M."/>
            <person name="Poole P.S."/>
            <person name="Dixon R.A."/>
            <person name="James E.K."/>
        </authorList>
    </citation>
    <scope>NUCLEOTIDE SEQUENCE</scope>
    <source>
        <strain evidence="4">NSC3</strain>
    </source>
</reference>
<evidence type="ECO:0000256" key="1">
    <source>
        <dbReference type="ARBA" id="ARBA00022553"/>
    </source>
</evidence>
<dbReference type="PANTHER" id="PTHR44591:SF19">
    <property type="entry name" value="TWO-COMPONENT RESPONSE REGULATOR-RELATED"/>
    <property type="match status" value="1"/>
</dbReference>
<dbReference type="PROSITE" id="PS50110">
    <property type="entry name" value="RESPONSE_REGULATORY"/>
    <property type="match status" value="1"/>
</dbReference>
<dbReference type="InterPro" id="IPR050595">
    <property type="entry name" value="Bact_response_regulator"/>
</dbReference>
<protein>
    <submittedName>
        <fullName evidence="4">Response regulator</fullName>
    </submittedName>
</protein>
<evidence type="ECO:0000256" key="2">
    <source>
        <dbReference type="PROSITE-ProRule" id="PRU00169"/>
    </source>
</evidence>
<name>A0A972JBQ2_9RHOO</name>
<dbReference type="Gene3D" id="3.40.50.2300">
    <property type="match status" value="1"/>
</dbReference>
<keyword evidence="1 2" id="KW-0597">Phosphoprotein</keyword>
<gene>
    <name evidence="4" type="ORF">GPA21_15555</name>
</gene>
<dbReference type="Proteomes" id="UP000599523">
    <property type="component" value="Unassembled WGS sequence"/>
</dbReference>
<feature type="modified residue" description="4-aspartylphosphate" evidence="2">
    <location>
        <position position="49"/>
    </location>
</feature>
<dbReference type="SUPFAM" id="SSF52172">
    <property type="entry name" value="CheY-like"/>
    <property type="match status" value="1"/>
</dbReference>
<dbReference type="GO" id="GO:0000160">
    <property type="term" value="P:phosphorelay signal transduction system"/>
    <property type="evidence" value="ECO:0007669"/>
    <property type="project" value="InterPro"/>
</dbReference>
<organism evidence="4 5">
    <name type="scientific">Azoarcus taiwanensis</name>
    <dbReference type="NCBI Taxonomy" id="666964"/>
    <lineage>
        <taxon>Bacteria</taxon>
        <taxon>Pseudomonadati</taxon>
        <taxon>Pseudomonadota</taxon>
        <taxon>Betaproteobacteria</taxon>
        <taxon>Rhodocyclales</taxon>
        <taxon>Zoogloeaceae</taxon>
        <taxon>Azoarcus</taxon>
    </lineage>
</organism>